<dbReference type="PANTHER" id="PTHR19328">
    <property type="entry name" value="HEDGEHOG-INTERACTING PROTEIN"/>
    <property type="match status" value="1"/>
</dbReference>
<dbReference type="RefSeq" id="WP_377116495.1">
    <property type="nucleotide sequence ID" value="NZ_JBHTHZ010000013.1"/>
</dbReference>
<dbReference type="SUPFAM" id="SSF50952">
    <property type="entry name" value="Soluble quinoprotein glucose dehydrogenase"/>
    <property type="match status" value="1"/>
</dbReference>
<dbReference type="PANTHER" id="PTHR19328:SF55">
    <property type="entry name" value="BLR6566 PROTEIN"/>
    <property type="match status" value="1"/>
</dbReference>
<dbReference type="EMBL" id="JBHTHZ010000013">
    <property type="protein sequence ID" value="MFD0794778.1"/>
    <property type="molecule type" value="Genomic_DNA"/>
</dbReference>
<name>A0ABW3AUN2_9SPHI</name>
<evidence type="ECO:0000259" key="1">
    <source>
        <dbReference type="Pfam" id="PF23500"/>
    </source>
</evidence>
<reference evidence="3" key="1">
    <citation type="journal article" date="2019" name="Int. J. Syst. Evol. Microbiol.">
        <title>The Global Catalogue of Microorganisms (GCM) 10K type strain sequencing project: providing services to taxonomists for standard genome sequencing and annotation.</title>
        <authorList>
            <consortium name="The Broad Institute Genomics Platform"/>
            <consortium name="The Broad Institute Genome Sequencing Center for Infectious Disease"/>
            <person name="Wu L."/>
            <person name="Ma J."/>
        </authorList>
    </citation>
    <scope>NUCLEOTIDE SEQUENCE [LARGE SCALE GENOMIC DNA]</scope>
    <source>
        <strain evidence="3">CCUG 61484</strain>
    </source>
</reference>
<comment type="caution">
    <text evidence="2">The sequence shown here is derived from an EMBL/GenBank/DDBJ whole genome shotgun (WGS) entry which is preliminary data.</text>
</comment>
<sequence>MKTYPILIAAAILIVSCKQKKPDPAKADSVSTPVAQGVKLPAPYESKSVKNYCKVIGWPAGKTPIAPQGFNVSLFADTLKNPRNIYIGPNGDIFVSEANTEAKGVKKIGAKIIGAAASQNMGKSANRITLLRDTDGDGKIDYRNVFLENLNQPFGMLILGNAFYVANTDGLVKFDYKAGQNKISTPGKMVLSLPAGGYNNHWTRNIRANSTDTKIYVAVGSGSNVGEHGLENEVRRADIIEINPDGSGERIYASGLRNPAGIAFQPGTGVLYAAVNERDDLGDNLVPDYLTSVKEGGFYGWPWAYFGQHEDPRLEVKRPDMVKKTLTPDLSLGPHTASLGLAFYTGNMFPDQYKNGAFIGQHGSWNRSVLSGYKVGFVPFSGNKISGQMQDFLTGFIANADKKEVYGRPVGVTVAKDGSLLVADDASNRIWRVSNK</sequence>
<dbReference type="Pfam" id="PF23500">
    <property type="entry name" value="DUF7133"/>
    <property type="match status" value="1"/>
</dbReference>
<dbReference type="InterPro" id="IPR011041">
    <property type="entry name" value="Quinoprot_gluc/sorb_DH_b-prop"/>
</dbReference>
<proteinExistence type="predicted"/>
<protein>
    <submittedName>
        <fullName evidence="2">PQQ-dependent sugar dehydrogenase</fullName>
    </submittedName>
</protein>
<evidence type="ECO:0000313" key="2">
    <source>
        <dbReference type="EMBL" id="MFD0794778.1"/>
    </source>
</evidence>
<keyword evidence="3" id="KW-1185">Reference proteome</keyword>
<dbReference type="Proteomes" id="UP001597010">
    <property type="component" value="Unassembled WGS sequence"/>
</dbReference>
<feature type="domain" description="DUF7133" evidence="1">
    <location>
        <begin position="67"/>
        <end position="424"/>
    </location>
</feature>
<dbReference type="InterPro" id="IPR011042">
    <property type="entry name" value="6-blade_b-propeller_TolB-like"/>
</dbReference>
<dbReference type="Gene3D" id="2.120.10.30">
    <property type="entry name" value="TolB, C-terminal domain"/>
    <property type="match status" value="1"/>
</dbReference>
<gene>
    <name evidence="2" type="ORF">ACFQZX_14220</name>
</gene>
<dbReference type="PROSITE" id="PS51257">
    <property type="entry name" value="PROKAR_LIPOPROTEIN"/>
    <property type="match status" value="1"/>
</dbReference>
<accession>A0ABW3AUN2</accession>
<evidence type="ECO:0000313" key="3">
    <source>
        <dbReference type="Proteomes" id="UP001597010"/>
    </source>
</evidence>
<organism evidence="2 3">
    <name type="scientific">Mucilaginibacter litoreus</name>
    <dbReference type="NCBI Taxonomy" id="1048221"/>
    <lineage>
        <taxon>Bacteria</taxon>
        <taxon>Pseudomonadati</taxon>
        <taxon>Bacteroidota</taxon>
        <taxon>Sphingobacteriia</taxon>
        <taxon>Sphingobacteriales</taxon>
        <taxon>Sphingobacteriaceae</taxon>
        <taxon>Mucilaginibacter</taxon>
    </lineage>
</organism>
<dbReference type="InterPro" id="IPR055557">
    <property type="entry name" value="DUF7133"/>
</dbReference>